<geneLocation type="plasmid" evidence="1">
    <name>unnamed</name>
</geneLocation>
<dbReference type="PATRIC" id="fig|1469144.10.peg.66"/>
<evidence type="ECO:0000313" key="2">
    <source>
        <dbReference type="Proteomes" id="UP000070188"/>
    </source>
</evidence>
<protein>
    <submittedName>
        <fullName evidence="1">Uncharacterized protein</fullName>
    </submittedName>
</protein>
<organism evidence="1 2">
    <name type="scientific">Carbonactinospora thermoautotrophica</name>
    <dbReference type="NCBI Taxonomy" id="1469144"/>
    <lineage>
        <taxon>Bacteria</taxon>
        <taxon>Bacillati</taxon>
        <taxon>Actinomycetota</taxon>
        <taxon>Actinomycetes</taxon>
        <taxon>Kitasatosporales</taxon>
        <taxon>Carbonactinosporaceae</taxon>
        <taxon>Carbonactinospora</taxon>
    </lineage>
</organism>
<accession>A0A132MHW0</accession>
<proteinExistence type="predicted"/>
<evidence type="ECO:0000313" key="1">
    <source>
        <dbReference type="EMBL" id="KWW97418.1"/>
    </source>
</evidence>
<dbReference type="EMBL" id="LAXD01000002">
    <property type="protein sequence ID" value="KWW97418.1"/>
    <property type="molecule type" value="Genomic_DNA"/>
</dbReference>
<reference evidence="2" key="1">
    <citation type="submission" date="2015-04" db="EMBL/GenBank/DDBJ databases">
        <title>Physiological reanalysis, assessment of diazotrophy, and genome sequences of multiple isolates of Streptomyces thermoautotrophicus.</title>
        <authorList>
            <person name="MacKellar D.C."/>
            <person name="Lieber L."/>
            <person name="Norman J."/>
            <person name="Bolger A."/>
            <person name="Tobin C."/>
            <person name="Murray J.W."/>
            <person name="Chang R."/>
            <person name="Ford T."/>
            <person name="Nguyen P.Q."/>
            <person name="Woodward J."/>
            <person name="Permingeat H."/>
            <person name="Joshi N.S."/>
            <person name="Silver P.A."/>
            <person name="Usadel B."/>
            <person name="Rutherford A.W."/>
            <person name="Friesen M."/>
            <person name="Prell J."/>
        </authorList>
    </citation>
    <scope>NUCLEOTIDE SEQUENCE [LARGE SCALE GENOMIC DNA]</scope>
    <source>
        <strain evidence="2">H1</strain>
    </source>
</reference>
<name>A0A132MHW0_9ACTN</name>
<sequence>MLVSDLRDRFMEQVKTDPTGAIRDAAAYAPYLLPRVIVEAKQLHEYSRTAGVVDNLLFGIRQTSRELAEANAAENGELYLILCARLNHQIGSLATILDEPDPNRAYRLAMGTAEPKPLPEEAPDLPVLVARRYRYDGTLGIWRFELEGTRFDVDTKTRRIGYCSNWDQVDKWVERGLVETRQRNRAGLLDYFWVGRIPALATLAV</sequence>
<keyword evidence="2" id="KW-1185">Reference proteome</keyword>
<dbReference type="RefSeq" id="WP_066892510.1">
    <property type="nucleotide sequence ID" value="NZ_LAXD01000002.1"/>
</dbReference>
<comment type="caution">
    <text evidence="1">The sequence shown here is derived from an EMBL/GenBank/DDBJ whole genome shotgun (WGS) entry which is preliminary data.</text>
</comment>
<dbReference type="Proteomes" id="UP000070188">
    <property type="component" value="Unassembled WGS sequence"/>
</dbReference>
<keyword evidence="1" id="KW-0614">Plasmid</keyword>
<gene>
    <name evidence="1" type="ORF">LI90_4390</name>
</gene>
<dbReference type="AlphaFoldDB" id="A0A132MHW0"/>